<dbReference type="Proteomes" id="UP000199400">
    <property type="component" value="Unassembled WGS sequence"/>
</dbReference>
<dbReference type="EMBL" id="FOMX01000063">
    <property type="protein sequence ID" value="SFF40359.1"/>
    <property type="molecule type" value="Genomic_DNA"/>
</dbReference>
<evidence type="ECO:0000256" key="1">
    <source>
        <dbReference type="SAM" id="MobiDB-lite"/>
    </source>
</evidence>
<feature type="transmembrane region" description="Helical" evidence="2">
    <location>
        <begin position="603"/>
        <end position="625"/>
    </location>
</feature>
<dbReference type="STRING" id="54.SAMN02745121_08636"/>
<evidence type="ECO:0000313" key="3">
    <source>
        <dbReference type="EMBL" id="SFF40359.1"/>
    </source>
</evidence>
<proteinExistence type="predicted"/>
<name>A0A1I2IDE2_9BACT</name>
<keyword evidence="2" id="KW-0472">Membrane</keyword>
<keyword evidence="4" id="KW-1185">Reference proteome</keyword>
<evidence type="ECO:0000313" key="4">
    <source>
        <dbReference type="Proteomes" id="UP000199400"/>
    </source>
</evidence>
<evidence type="ECO:0000256" key="2">
    <source>
        <dbReference type="SAM" id="Phobius"/>
    </source>
</evidence>
<dbReference type="AlphaFoldDB" id="A0A1I2IDE2"/>
<feature type="region of interest" description="Disordered" evidence="1">
    <location>
        <begin position="566"/>
        <end position="600"/>
    </location>
</feature>
<accession>A0A1I2IDE2</accession>
<sequence>MLVNPNSRLFDRVPELFVSPFPGADAYADDAFKALLSRASGDGLRSVEQALITQAGAEAWNQATQMVWKQKATLAGDLLADVWSKVSWIDKRTDAIAGILAEIPFPLTTDPEQLVGAIANMAVDLALDAITAVPVVGWIAGIVVGIGKAIAPIFKDLIDPQVPPERRAVLPWRRYNEALDQDWVRSFIRLEASGSDWTGTFSPPTEPKPWSLADGVDEDGNIIGQVLAPFSGKSVAWNGAYGCLPGTFRVAGILQYRGRPQPPDSALRYYNDGTLIHLYGDFTQTGDFYPSLQQLAGTTWQQIAAGGPDTYKVDCAALEKLWRDWFTALYTSVLDQGHGDWLLGYLAREVHGEWRLGASASGALRAEATDGTTVPLVTRATFKDGTLATPKSRTLCMYSDRVAKGKPTTQSGYLPNKWSRDPRTNEYIAPPLYAQTRGDGFVCFPWPPAELLLSQFKRADDAIVLPAVRAVAQLQRRRLSRSLDCAYVRPEAVGDKPAYAAFRDESLRAHCIEMRKRLLKHPSRMLVEYETAREVDPEYANALKEAGVPTNAIQRGAVKLNIRGSAGAEPLDPQAPAPERPLRLQGGLPFDPAPERHRGGPRWLGPAVLGGAALATTIAVAVGVAKSRANTR</sequence>
<dbReference type="RefSeq" id="WP_143141476.1">
    <property type="nucleotide sequence ID" value="NZ_FOMX01000063.1"/>
</dbReference>
<keyword evidence="2" id="KW-1133">Transmembrane helix</keyword>
<reference evidence="4" key="1">
    <citation type="submission" date="2016-10" db="EMBL/GenBank/DDBJ databases">
        <authorList>
            <person name="Varghese N."/>
            <person name="Submissions S."/>
        </authorList>
    </citation>
    <scope>NUCLEOTIDE SEQUENCE [LARGE SCALE GENOMIC DNA]</scope>
    <source>
        <strain evidence="4">ATCC 25963</strain>
    </source>
</reference>
<keyword evidence="2" id="KW-0812">Transmembrane</keyword>
<protein>
    <submittedName>
        <fullName evidence="3">Uncharacterized protein</fullName>
    </submittedName>
</protein>
<organism evidence="3 4">
    <name type="scientific">Nannocystis exedens</name>
    <dbReference type="NCBI Taxonomy" id="54"/>
    <lineage>
        <taxon>Bacteria</taxon>
        <taxon>Pseudomonadati</taxon>
        <taxon>Myxococcota</taxon>
        <taxon>Polyangia</taxon>
        <taxon>Nannocystales</taxon>
        <taxon>Nannocystaceae</taxon>
        <taxon>Nannocystis</taxon>
    </lineage>
</organism>
<gene>
    <name evidence="3" type="ORF">SAMN02745121_08636</name>
</gene>